<proteinExistence type="predicted"/>
<dbReference type="SUPFAM" id="SSF46785">
    <property type="entry name" value="Winged helix' DNA-binding domain"/>
    <property type="match status" value="1"/>
</dbReference>
<dbReference type="PANTHER" id="PTHR33164:SF103">
    <property type="entry name" value="REGULATORY PROTEIN MARR"/>
    <property type="match status" value="1"/>
</dbReference>
<dbReference type="InterPro" id="IPR036390">
    <property type="entry name" value="WH_DNA-bd_sf"/>
</dbReference>
<dbReference type="RefSeq" id="WP_086577789.1">
    <property type="nucleotide sequence ID" value="NZ_NGFP01000242.1"/>
</dbReference>
<evidence type="ECO:0000313" key="2">
    <source>
        <dbReference type="EMBL" id="OUC90975.1"/>
    </source>
</evidence>
<dbReference type="InterPro" id="IPR036388">
    <property type="entry name" value="WH-like_DNA-bd_sf"/>
</dbReference>
<dbReference type="Proteomes" id="UP000194761">
    <property type="component" value="Unassembled WGS sequence"/>
</dbReference>
<dbReference type="SMART" id="SM00347">
    <property type="entry name" value="HTH_MARR"/>
    <property type="match status" value="1"/>
</dbReference>
<dbReference type="AlphaFoldDB" id="A0A243RAS8"/>
<dbReference type="PROSITE" id="PS50995">
    <property type="entry name" value="HTH_MARR_2"/>
    <property type="match status" value="1"/>
</dbReference>
<name>A0A243RAS8_9ACTN</name>
<dbReference type="EMBL" id="NGFP01000242">
    <property type="protein sequence ID" value="OUC90975.1"/>
    <property type="molecule type" value="Genomic_DNA"/>
</dbReference>
<dbReference type="GO" id="GO:0003700">
    <property type="term" value="F:DNA-binding transcription factor activity"/>
    <property type="evidence" value="ECO:0007669"/>
    <property type="project" value="InterPro"/>
</dbReference>
<evidence type="ECO:0000313" key="3">
    <source>
        <dbReference type="Proteomes" id="UP000194761"/>
    </source>
</evidence>
<reference evidence="2 3" key="1">
    <citation type="submission" date="2017-05" db="EMBL/GenBank/DDBJ databases">
        <title>Biotechnological potential of actinobacteria isolated from South African environments.</title>
        <authorList>
            <person name="Le Roes-Hill M."/>
            <person name="Prins A."/>
            <person name="Durrell K.A."/>
        </authorList>
    </citation>
    <scope>NUCLEOTIDE SEQUENCE [LARGE SCALE GENOMIC DNA]</scope>
    <source>
        <strain evidence="2">M26</strain>
    </source>
</reference>
<comment type="caution">
    <text evidence="2">The sequence shown here is derived from an EMBL/GenBank/DDBJ whole genome shotgun (WGS) entry which is preliminary data.</text>
</comment>
<feature type="domain" description="HTH marR-type" evidence="1">
    <location>
        <begin position="15"/>
        <end position="147"/>
    </location>
</feature>
<gene>
    <name evidence="2" type="ORF">CA984_35445</name>
</gene>
<keyword evidence="3" id="KW-1185">Reference proteome</keyword>
<organism evidence="2 3">
    <name type="scientific">Streptosporangium minutum</name>
    <dbReference type="NCBI Taxonomy" id="569862"/>
    <lineage>
        <taxon>Bacteria</taxon>
        <taxon>Bacillati</taxon>
        <taxon>Actinomycetota</taxon>
        <taxon>Actinomycetes</taxon>
        <taxon>Streptosporangiales</taxon>
        <taxon>Streptosporangiaceae</taxon>
        <taxon>Streptosporangium</taxon>
    </lineage>
</organism>
<dbReference type="Gene3D" id="1.10.10.10">
    <property type="entry name" value="Winged helix-like DNA-binding domain superfamily/Winged helix DNA-binding domain"/>
    <property type="match status" value="1"/>
</dbReference>
<protein>
    <submittedName>
        <fullName evidence="2">MarR family transcriptional regulator</fullName>
    </submittedName>
</protein>
<sequence>MPASSASSQDIDHVASALVVSLPALHRALERQVDQEFPHPRLPEGQLALLWLVEEREGITVREAADALLMKPNNVSALVSQLTELELLERRQDPADKRVAHLHPTATARQRLAEVRRLKTAYVARALHALTDGERDALGSALGALTSLSRHLPPTAG</sequence>
<accession>A0A243RAS8</accession>
<evidence type="ECO:0000259" key="1">
    <source>
        <dbReference type="PROSITE" id="PS50995"/>
    </source>
</evidence>
<dbReference type="GO" id="GO:0006950">
    <property type="term" value="P:response to stress"/>
    <property type="evidence" value="ECO:0007669"/>
    <property type="project" value="TreeGrafter"/>
</dbReference>
<dbReference type="InterPro" id="IPR039422">
    <property type="entry name" value="MarR/SlyA-like"/>
</dbReference>
<dbReference type="Pfam" id="PF12802">
    <property type="entry name" value="MarR_2"/>
    <property type="match status" value="1"/>
</dbReference>
<dbReference type="InterPro" id="IPR000835">
    <property type="entry name" value="HTH_MarR-typ"/>
</dbReference>
<dbReference type="PANTHER" id="PTHR33164">
    <property type="entry name" value="TRANSCRIPTIONAL REGULATOR, MARR FAMILY"/>
    <property type="match status" value="1"/>
</dbReference>